<dbReference type="SMART" id="SM00271">
    <property type="entry name" value="DnaJ"/>
    <property type="match status" value="1"/>
</dbReference>
<keyword evidence="4 5" id="KW-0862">Zinc</keyword>
<dbReference type="InterPro" id="IPR044713">
    <property type="entry name" value="DNJA1/2-like"/>
</dbReference>
<evidence type="ECO:0000313" key="9">
    <source>
        <dbReference type="EMBL" id="PWN95220.1"/>
    </source>
</evidence>
<dbReference type="GO" id="GO:0030544">
    <property type="term" value="F:Hsp70 protein binding"/>
    <property type="evidence" value="ECO:0007669"/>
    <property type="project" value="InterPro"/>
</dbReference>
<dbReference type="CDD" id="cd06257">
    <property type="entry name" value="DnaJ"/>
    <property type="match status" value="1"/>
</dbReference>
<dbReference type="OrthoDB" id="550424at2759"/>
<protein>
    <submittedName>
        <fullName evidence="9">Putative YDJ1-mitochondrial and ER import protein</fullName>
    </submittedName>
</protein>
<dbReference type="PANTHER" id="PTHR43888">
    <property type="entry name" value="DNAJ-LIKE-2, ISOFORM A-RELATED"/>
    <property type="match status" value="1"/>
</dbReference>
<evidence type="ECO:0000256" key="6">
    <source>
        <dbReference type="SAM" id="MobiDB-lite"/>
    </source>
</evidence>
<dbReference type="GO" id="GO:0051082">
    <property type="term" value="F:unfolded protein binding"/>
    <property type="evidence" value="ECO:0007669"/>
    <property type="project" value="InterPro"/>
</dbReference>
<evidence type="ECO:0000259" key="7">
    <source>
        <dbReference type="PROSITE" id="PS50076"/>
    </source>
</evidence>
<name>A0A316Z0G6_9BASI</name>
<dbReference type="GO" id="GO:0008270">
    <property type="term" value="F:zinc ion binding"/>
    <property type="evidence" value="ECO:0007669"/>
    <property type="project" value="UniProtKB-KW"/>
</dbReference>
<dbReference type="Gene3D" id="2.10.230.10">
    <property type="entry name" value="Heat shock protein DnaJ, cysteine-rich domain"/>
    <property type="match status" value="1"/>
</dbReference>
<dbReference type="HAMAP" id="MF_01152">
    <property type="entry name" value="DnaJ"/>
    <property type="match status" value="1"/>
</dbReference>
<keyword evidence="3 5" id="KW-0863">Zinc-finger</keyword>
<proteinExistence type="inferred from homology"/>
<dbReference type="Pfam" id="PF00226">
    <property type="entry name" value="DnaJ"/>
    <property type="match status" value="1"/>
</dbReference>
<dbReference type="EMBL" id="KZ819306">
    <property type="protein sequence ID" value="PWN95220.1"/>
    <property type="molecule type" value="Genomic_DNA"/>
</dbReference>
<evidence type="ECO:0000256" key="4">
    <source>
        <dbReference type="ARBA" id="ARBA00022833"/>
    </source>
</evidence>
<dbReference type="FunFam" id="2.60.260.20:FF:000013">
    <property type="entry name" value="DnaJ subfamily B member 11"/>
    <property type="match status" value="1"/>
</dbReference>
<dbReference type="PROSITE" id="PS51188">
    <property type="entry name" value="ZF_CR"/>
    <property type="match status" value="1"/>
</dbReference>
<feature type="zinc finger region" description="CR-type" evidence="5">
    <location>
        <begin position="132"/>
        <end position="215"/>
    </location>
</feature>
<dbReference type="InterPro" id="IPR036410">
    <property type="entry name" value="HSP_DnaJ_Cys-rich_dom_sf"/>
</dbReference>
<dbReference type="SUPFAM" id="SSF46565">
    <property type="entry name" value="Chaperone J-domain"/>
    <property type="match status" value="1"/>
</dbReference>
<dbReference type="InterPro" id="IPR018253">
    <property type="entry name" value="DnaJ_domain_CS"/>
</dbReference>
<evidence type="ECO:0000313" key="10">
    <source>
        <dbReference type="Proteomes" id="UP000245946"/>
    </source>
</evidence>
<dbReference type="GeneID" id="37270972"/>
<evidence type="ECO:0000256" key="3">
    <source>
        <dbReference type="ARBA" id="ARBA00022771"/>
    </source>
</evidence>
<dbReference type="STRING" id="58919.A0A316Z0G6"/>
<dbReference type="CDD" id="cd10719">
    <property type="entry name" value="DnaJ_zf"/>
    <property type="match status" value="1"/>
</dbReference>
<keyword evidence="10" id="KW-1185">Reference proteome</keyword>
<reference evidence="9 10" key="1">
    <citation type="journal article" date="2018" name="Mol. Biol. Evol.">
        <title>Broad Genomic Sampling Reveals a Smut Pathogenic Ancestry of the Fungal Clade Ustilaginomycotina.</title>
        <authorList>
            <person name="Kijpornyongpan T."/>
            <person name="Mondo S.J."/>
            <person name="Barry K."/>
            <person name="Sandor L."/>
            <person name="Lee J."/>
            <person name="Lipzen A."/>
            <person name="Pangilinan J."/>
            <person name="LaButti K."/>
            <person name="Hainaut M."/>
            <person name="Henrissat B."/>
            <person name="Grigoriev I.V."/>
            <person name="Spatafora J.W."/>
            <person name="Aime M.C."/>
        </authorList>
    </citation>
    <scope>NUCLEOTIDE SEQUENCE [LARGE SCALE GENOMIC DNA]</scope>
    <source>
        <strain evidence="9 10">MCA 4186</strain>
    </source>
</reference>
<dbReference type="GO" id="GO:0005524">
    <property type="term" value="F:ATP binding"/>
    <property type="evidence" value="ECO:0007669"/>
    <property type="project" value="InterPro"/>
</dbReference>
<dbReference type="Pfam" id="PF00684">
    <property type="entry name" value="DnaJ_CXXCXGXG"/>
    <property type="match status" value="1"/>
</dbReference>
<dbReference type="Gene3D" id="2.60.260.20">
    <property type="entry name" value="Urease metallochaperone UreE, N-terminal domain"/>
    <property type="match status" value="2"/>
</dbReference>
<dbReference type="Proteomes" id="UP000245946">
    <property type="component" value="Unassembled WGS sequence"/>
</dbReference>
<dbReference type="PRINTS" id="PR00625">
    <property type="entry name" value="JDOMAIN"/>
</dbReference>
<feature type="domain" description="CR-type" evidence="8">
    <location>
        <begin position="132"/>
        <end position="215"/>
    </location>
</feature>
<dbReference type="SUPFAM" id="SSF57938">
    <property type="entry name" value="DnaJ/Hsp40 cysteine-rich domain"/>
    <property type="match status" value="1"/>
</dbReference>
<sequence length="412" mass="44496">MVKETKFYDLLGVKPDASESELKKAYRKKALSLHPDKGGDPEAFKEVTGAYEALSDPQKREMYDRFGEAGLSEGGGMGGGMDPQDLFSQLFGGGGGGFFGGGGGGRRGPQGPRKGKDLLHRVNVSLEELYVGKTTKLALQKHVLCGKCDGRGGKEGAVKTCNGCNGQGIKVVLRQLGPMVQQMQQTCPECQGAGEIINPKDRCKGCSGKKIVQERKVLEVRIDKGMADGHQIKFKEEADQAPNTIPGDVIIVVEAKPHPRFKRRENDLFVEVEVDLLTALAGGKVVIEHLDDHALSVEIPPGEVVKPGALKVLRGQGMPSYRHHEMGDMYVTLSVAFPETLPLDKLALLEQVLPARRALPKLKNEADVEDVLMDDVDEREARNAKGSHQHGNGMDTDEDDGEGGPGVQCAQQ</sequence>
<dbReference type="InterPro" id="IPR008971">
    <property type="entry name" value="HSP40/DnaJ_pept-bd"/>
</dbReference>
<evidence type="ECO:0000256" key="5">
    <source>
        <dbReference type="PROSITE-ProRule" id="PRU00546"/>
    </source>
</evidence>
<dbReference type="PROSITE" id="PS00636">
    <property type="entry name" value="DNAJ_1"/>
    <property type="match status" value="1"/>
</dbReference>
<dbReference type="AlphaFoldDB" id="A0A316Z0G6"/>
<dbReference type="Pfam" id="PF01556">
    <property type="entry name" value="DnaJ_C"/>
    <property type="match status" value="1"/>
</dbReference>
<dbReference type="InterPro" id="IPR001305">
    <property type="entry name" value="HSP_DnaJ_Cys-rich_dom"/>
</dbReference>
<dbReference type="GO" id="GO:0006457">
    <property type="term" value="P:protein folding"/>
    <property type="evidence" value="ECO:0007669"/>
    <property type="project" value="InterPro"/>
</dbReference>
<keyword evidence="2" id="KW-0677">Repeat</keyword>
<dbReference type="InterPro" id="IPR036869">
    <property type="entry name" value="J_dom_sf"/>
</dbReference>
<dbReference type="FunFam" id="1.10.287.110:FF:000041">
    <property type="entry name" value="Chaperone protein DNAj, putative"/>
    <property type="match status" value="1"/>
</dbReference>
<dbReference type="GO" id="GO:0009408">
    <property type="term" value="P:response to heat"/>
    <property type="evidence" value="ECO:0007669"/>
    <property type="project" value="InterPro"/>
</dbReference>
<dbReference type="SUPFAM" id="SSF49493">
    <property type="entry name" value="HSP40/DnaJ peptide-binding domain"/>
    <property type="match status" value="2"/>
</dbReference>
<accession>A0A316Z0G6</accession>
<dbReference type="InterPro" id="IPR012724">
    <property type="entry name" value="DnaJ"/>
</dbReference>
<dbReference type="CDD" id="cd10747">
    <property type="entry name" value="DnaJ_C"/>
    <property type="match status" value="1"/>
</dbReference>
<organism evidence="9 10">
    <name type="scientific">Tilletiopsis washingtonensis</name>
    <dbReference type="NCBI Taxonomy" id="58919"/>
    <lineage>
        <taxon>Eukaryota</taxon>
        <taxon>Fungi</taxon>
        <taxon>Dikarya</taxon>
        <taxon>Basidiomycota</taxon>
        <taxon>Ustilaginomycotina</taxon>
        <taxon>Exobasidiomycetes</taxon>
        <taxon>Entylomatales</taxon>
        <taxon>Entylomatales incertae sedis</taxon>
        <taxon>Tilletiopsis</taxon>
    </lineage>
</organism>
<keyword evidence="1 5" id="KW-0479">Metal-binding</keyword>
<dbReference type="RefSeq" id="XP_025595499.1">
    <property type="nucleotide sequence ID" value="XM_025743428.1"/>
</dbReference>
<feature type="region of interest" description="Disordered" evidence="6">
    <location>
        <begin position="374"/>
        <end position="412"/>
    </location>
</feature>
<dbReference type="FunFam" id="2.10.230.10:FF:000001">
    <property type="entry name" value="DnaJ subfamily A member 2"/>
    <property type="match status" value="1"/>
</dbReference>
<feature type="domain" description="J" evidence="7">
    <location>
        <begin position="6"/>
        <end position="67"/>
    </location>
</feature>
<gene>
    <name evidence="9" type="ORF">FA09DRAFT_332376</name>
</gene>
<dbReference type="PROSITE" id="PS50076">
    <property type="entry name" value="DNAJ_2"/>
    <property type="match status" value="1"/>
</dbReference>
<dbReference type="InterPro" id="IPR001623">
    <property type="entry name" value="DnaJ_domain"/>
</dbReference>
<evidence type="ECO:0000256" key="1">
    <source>
        <dbReference type="ARBA" id="ARBA00022723"/>
    </source>
</evidence>
<evidence type="ECO:0000256" key="2">
    <source>
        <dbReference type="ARBA" id="ARBA00022737"/>
    </source>
</evidence>
<evidence type="ECO:0000259" key="8">
    <source>
        <dbReference type="PROSITE" id="PS51188"/>
    </source>
</evidence>
<dbReference type="Gene3D" id="1.10.287.110">
    <property type="entry name" value="DnaJ domain"/>
    <property type="match status" value="1"/>
</dbReference>
<dbReference type="InterPro" id="IPR002939">
    <property type="entry name" value="DnaJ_C"/>
</dbReference>